<comment type="caution">
    <text evidence="9">The sequence shown here is derived from an EMBL/GenBank/DDBJ whole genome shotgun (WGS) entry which is preliminary data.</text>
</comment>
<dbReference type="AlphaFoldDB" id="A0AAE0Q3N6"/>
<keyword evidence="4" id="KW-0175">Coiled coil</keyword>
<feature type="compositionally biased region" description="Basic residues" evidence="7">
    <location>
        <begin position="83"/>
        <end position="93"/>
    </location>
</feature>
<evidence type="ECO:0000313" key="9">
    <source>
        <dbReference type="EMBL" id="KAK3512977.1"/>
    </source>
</evidence>
<organism evidence="9 10">
    <name type="scientific">Hemibagrus guttatus</name>
    <dbReference type="NCBI Taxonomy" id="175788"/>
    <lineage>
        <taxon>Eukaryota</taxon>
        <taxon>Metazoa</taxon>
        <taxon>Chordata</taxon>
        <taxon>Craniata</taxon>
        <taxon>Vertebrata</taxon>
        <taxon>Euteleostomi</taxon>
        <taxon>Actinopterygii</taxon>
        <taxon>Neopterygii</taxon>
        <taxon>Teleostei</taxon>
        <taxon>Ostariophysi</taxon>
        <taxon>Siluriformes</taxon>
        <taxon>Bagridae</taxon>
        <taxon>Hemibagrus</taxon>
    </lineage>
</organism>
<dbReference type="PANTHER" id="PTHR11089">
    <property type="entry name" value="GTP-BINDING PROTEIN-RELATED"/>
    <property type="match status" value="1"/>
</dbReference>
<dbReference type="SUPFAM" id="SSF52540">
    <property type="entry name" value="P-loop containing nucleoside triphosphate hydrolases"/>
    <property type="match status" value="1"/>
</dbReference>
<evidence type="ECO:0000256" key="7">
    <source>
        <dbReference type="SAM" id="MobiDB-lite"/>
    </source>
</evidence>
<keyword evidence="6" id="KW-0539">Nucleus</keyword>
<comment type="subcellular location">
    <subcellularLocation>
        <location evidence="1">Nucleus</location>
        <location evidence="1">Nucleolus</location>
    </subcellularLocation>
</comment>
<feature type="region of interest" description="Disordered" evidence="7">
    <location>
        <begin position="24"/>
        <end position="116"/>
    </location>
</feature>
<evidence type="ECO:0000313" key="10">
    <source>
        <dbReference type="Proteomes" id="UP001274896"/>
    </source>
</evidence>
<keyword evidence="10" id="KW-1185">Reference proteome</keyword>
<dbReference type="Pfam" id="PF08701">
    <property type="entry name" value="GN3L_Grn1"/>
    <property type="match status" value="1"/>
</dbReference>
<dbReference type="InterPro" id="IPR006073">
    <property type="entry name" value="GTP-bd"/>
</dbReference>
<evidence type="ECO:0000256" key="1">
    <source>
        <dbReference type="ARBA" id="ARBA00004604"/>
    </source>
</evidence>
<dbReference type="InterPro" id="IPR030378">
    <property type="entry name" value="G_CP_dom"/>
</dbReference>
<accession>A0AAE0Q3N6</accession>
<evidence type="ECO:0000256" key="4">
    <source>
        <dbReference type="ARBA" id="ARBA00023054"/>
    </source>
</evidence>
<dbReference type="GO" id="GO:0005730">
    <property type="term" value="C:nucleolus"/>
    <property type="evidence" value="ECO:0007669"/>
    <property type="project" value="UniProtKB-SubCell"/>
</dbReference>
<evidence type="ECO:0000256" key="2">
    <source>
        <dbReference type="ARBA" id="ARBA00016532"/>
    </source>
</evidence>
<feature type="compositionally biased region" description="Basic residues" evidence="7">
    <location>
        <begin position="24"/>
        <end position="46"/>
    </location>
</feature>
<evidence type="ECO:0000259" key="8">
    <source>
        <dbReference type="PROSITE" id="PS51721"/>
    </source>
</evidence>
<keyword evidence="3" id="KW-0547">Nucleotide-binding</keyword>
<dbReference type="Gene3D" id="3.40.50.300">
    <property type="entry name" value="P-loop containing nucleotide triphosphate hydrolases"/>
    <property type="match status" value="1"/>
</dbReference>
<feature type="compositionally biased region" description="Basic and acidic residues" evidence="7">
    <location>
        <begin position="487"/>
        <end position="496"/>
    </location>
</feature>
<dbReference type="EMBL" id="JAUCMX010000023">
    <property type="protein sequence ID" value="KAK3512977.1"/>
    <property type="molecule type" value="Genomic_DNA"/>
</dbReference>
<evidence type="ECO:0000256" key="6">
    <source>
        <dbReference type="ARBA" id="ARBA00023242"/>
    </source>
</evidence>
<feature type="region of interest" description="Disordered" evidence="7">
    <location>
        <begin position="487"/>
        <end position="547"/>
    </location>
</feature>
<dbReference type="InterPro" id="IPR050755">
    <property type="entry name" value="TRAFAC_YlqF/YawG_RiboMat"/>
</dbReference>
<dbReference type="PROSITE" id="PS51721">
    <property type="entry name" value="G_CP"/>
    <property type="match status" value="1"/>
</dbReference>
<dbReference type="PANTHER" id="PTHR11089:SF11">
    <property type="entry name" value="GUANINE NUCLEOTIDE-BINDING PROTEIN-LIKE 3"/>
    <property type="match status" value="1"/>
</dbReference>
<evidence type="ECO:0000256" key="5">
    <source>
        <dbReference type="ARBA" id="ARBA00023134"/>
    </source>
</evidence>
<protein>
    <recommendedName>
        <fullName evidence="2">Guanine nucleotide-binding protein-like 3</fullName>
    </recommendedName>
</protein>
<dbReference type="Proteomes" id="UP001274896">
    <property type="component" value="Unassembled WGS sequence"/>
</dbReference>
<feature type="compositionally biased region" description="Acidic residues" evidence="7">
    <location>
        <begin position="497"/>
        <end position="527"/>
    </location>
</feature>
<reference evidence="9" key="1">
    <citation type="submission" date="2023-06" db="EMBL/GenBank/DDBJ databases">
        <title>Male Hemibagrus guttatus genome.</title>
        <authorList>
            <person name="Bian C."/>
        </authorList>
    </citation>
    <scope>NUCLEOTIDE SEQUENCE</scope>
    <source>
        <strain evidence="9">Male_cb2023</strain>
        <tissue evidence="9">Muscle</tissue>
    </source>
</reference>
<sequence length="576" mass="65477">MKRPKLKKASKRMTCAKRFKIQKKVREHHRKLKKEAKKSGIRRKIKKDIGVPNSAPFKEEVLREAEERKQELEQLKEKNRLEKQKKRAEKRKKGKEESSEVTPAKKKKVKKAEKVKVQREKRAAVAKAKSSKKFRCSELNKVIEASDVILEVLDARDPMGCRCPQLEEAVLKHEGKKRLLFILNKIDLVPQNNLEKWVQCLQAQCPTFVFKSSIHIQDKTVLEKKQRVASGLVDYSRAGQSFGSDSLMQVLNLLASNQGTETMLKVGVVGFPNVGKSSIINTLKGIRACNAGVERGLTKCLQEVHISKKVKMIDSPAIVVAPSNSVYKLALRNLQVDDKDMNPLEAAKALLKQCDQQHINHTFHLQIMLHYNVPKYKNSLDFLTYFAKKRGFLQKGSLPNTEQAATLFLKDWTGAKLSYYSKVPETEGLPPYLTKAMVAEMQTGLDLDSIKTGNKQIIKCVHASKLSTNIAFNSKGLTDGILNVHQLPEEKHRQVEEAEEEEEDEDEEEEDEDDDIEETEEMEDTEEIQAPVSKQTKSQKTRKQKKGNIITASVNIDLLAARRDDDEAYDFSTDFV</sequence>
<gene>
    <name evidence="9" type="ORF">QTP70_034006</name>
</gene>
<name>A0AAE0Q3N6_9TELE</name>
<dbReference type="GO" id="GO:0005525">
    <property type="term" value="F:GTP binding"/>
    <property type="evidence" value="ECO:0007669"/>
    <property type="project" value="UniProtKB-KW"/>
</dbReference>
<feature type="compositionally biased region" description="Basic residues" evidence="7">
    <location>
        <begin position="537"/>
        <end position="546"/>
    </location>
</feature>
<feature type="compositionally biased region" description="Basic and acidic residues" evidence="7">
    <location>
        <begin position="57"/>
        <end position="82"/>
    </location>
</feature>
<feature type="domain" description="CP-type G" evidence="8">
    <location>
        <begin position="136"/>
        <end position="321"/>
    </location>
</feature>
<dbReference type="Gene3D" id="1.10.1580.10">
    <property type="match status" value="1"/>
</dbReference>
<evidence type="ECO:0000256" key="3">
    <source>
        <dbReference type="ARBA" id="ARBA00022741"/>
    </source>
</evidence>
<dbReference type="InterPro" id="IPR027417">
    <property type="entry name" value="P-loop_NTPase"/>
</dbReference>
<proteinExistence type="predicted"/>
<dbReference type="InterPro" id="IPR014813">
    <property type="entry name" value="Gnl3_N_dom"/>
</dbReference>
<dbReference type="Pfam" id="PF01926">
    <property type="entry name" value="MMR_HSR1"/>
    <property type="match status" value="1"/>
</dbReference>
<dbReference type="CDD" id="cd04178">
    <property type="entry name" value="Nucleostemin_like"/>
    <property type="match status" value="1"/>
</dbReference>
<keyword evidence="5" id="KW-0342">GTP-binding</keyword>
<dbReference type="InterPro" id="IPR023179">
    <property type="entry name" value="GTP-bd_ortho_bundle_sf"/>
</dbReference>